<reference evidence="17" key="1">
    <citation type="journal article" date="2014" name="PLoS ONE">
        <title>The genome and linkage map of the northern pike (Esox lucius): conserved synteny revealed between the salmonid sister group and the Neoteleostei.</title>
        <authorList>
            <person name="Rondeau E.B."/>
            <person name="Minkley D.R."/>
            <person name="Leong J.S."/>
            <person name="Messmer A.M."/>
            <person name="Jantzen J.R."/>
            <person name="von Schalburg K.R."/>
            <person name="Lemon C."/>
            <person name="Bird N.H."/>
            <person name="Koop B.F."/>
        </authorList>
    </citation>
    <scope>NUCLEOTIDE SEQUENCE</scope>
</reference>
<comment type="catalytic activity">
    <reaction evidence="9">
        <text>6-(alpha-D-glucosaminyl)-(1-octadecanoyl,2-(9Z)-octadecenoyl-sn-glycero-3-phospho)-1D-myo-inositol(in) = 6-(alpha-D-glucosaminyl)-(1-octadecanoyl,2-(9Z)-octadecenoyl-sn-glycero-3-phospho)-1D-myo-inositol(out)</text>
        <dbReference type="Rhea" id="RHEA:71495"/>
        <dbReference type="ChEBI" id="CHEBI:190691"/>
    </reaction>
</comment>
<evidence type="ECO:0000313" key="16">
    <source>
        <dbReference type="Ensembl" id="ENSELUP00000074492.1"/>
    </source>
</evidence>
<evidence type="ECO:0000256" key="12">
    <source>
        <dbReference type="ARBA" id="ARBA00043155"/>
    </source>
</evidence>
<feature type="transmembrane region" description="Helical" evidence="15">
    <location>
        <begin position="24"/>
        <end position="46"/>
    </location>
</feature>
<dbReference type="Pfam" id="PF05602">
    <property type="entry name" value="CLPTM1"/>
    <property type="match status" value="1"/>
</dbReference>
<comment type="similarity">
    <text evidence="2">Belongs to the CLPTM1 family.</text>
</comment>
<dbReference type="Ensembl" id="ENSELUT00000065550.2">
    <property type="protein sequence ID" value="ENSELUP00000074492.1"/>
    <property type="gene ID" value="ENSELUG00000004923.3"/>
</dbReference>
<evidence type="ECO:0000256" key="6">
    <source>
        <dbReference type="ARBA" id="ARBA00024615"/>
    </source>
</evidence>
<dbReference type="GO" id="GO:0016020">
    <property type="term" value="C:membrane"/>
    <property type="evidence" value="ECO:0007669"/>
    <property type="project" value="UniProtKB-SubCell"/>
</dbReference>
<evidence type="ECO:0000256" key="11">
    <source>
        <dbReference type="ARBA" id="ARBA00042320"/>
    </source>
</evidence>
<keyword evidence="4 15" id="KW-1133">Transmembrane helix</keyword>
<dbReference type="Bgee" id="ENSELUG00000004923">
    <property type="expression patterns" value="Expressed in brain and 3 other cell types or tissues"/>
</dbReference>
<reference evidence="16" key="4">
    <citation type="submission" date="2025-09" db="UniProtKB">
        <authorList>
            <consortium name="Ensembl"/>
        </authorList>
    </citation>
    <scope>IDENTIFICATION</scope>
</reference>
<evidence type="ECO:0000256" key="13">
    <source>
        <dbReference type="ARBA" id="ARBA00045827"/>
    </source>
</evidence>
<evidence type="ECO:0000256" key="9">
    <source>
        <dbReference type="ARBA" id="ARBA00036810"/>
    </source>
</evidence>
<keyword evidence="5 15" id="KW-0472">Membrane</keyword>
<dbReference type="InterPro" id="IPR008429">
    <property type="entry name" value="CLPTM1"/>
</dbReference>
<evidence type="ECO:0000256" key="4">
    <source>
        <dbReference type="ARBA" id="ARBA00022989"/>
    </source>
</evidence>
<dbReference type="OMA" id="KFRFWIH"/>
<dbReference type="GeneTree" id="ENSGT00530000063461"/>
<evidence type="ECO:0000313" key="17">
    <source>
        <dbReference type="Proteomes" id="UP000265140"/>
    </source>
</evidence>
<evidence type="ECO:0000256" key="10">
    <source>
        <dbReference type="ARBA" id="ARBA00040905"/>
    </source>
</evidence>
<dbReference type="PANTHER" id="PTHR21347:SF0">
    <property type="entry name" value="LIPID SCRAMBLASE CLPTM1L"/>
    <property type="match status" value="1"/>
</dbReference>
<comment type="subcellular location">
    <subcellularLocation>
        <location evidence="1">Membrane</location>
        <topology evidence="1">Multi-pass membrane protein</topology>
    </subcellularLocation>
</comment>
<evidence type="ECO:0000256" key="8">
    <source>
        <dbReference type="ARBA" id="ARBA00035895"/>
    </source>
</evidence>
<comment type="catalytic activity">
    <reaction evidence="7">
        <text>a 1,2-diacyl-sn-glycero-3-phosphocholine(in) = a 1,2-diacyl-sn-glycero-3-phosphocholine(out)</text>
        <dbReference type="Rhea" id="RHEA:38571"/>
        <dbReference type="ChEBI" id="CHEBI:57643"/>
    </reaction>
</comment>
<comment type="function">
    <text evidence="13">Scramblase that mediates the translocation of glucosaminylphosphatidylinositol (alpha-D-GlcN-(1-6)-(1,2-diacyl-sn-glycero-3-phospho)-1D-myo-inositol, GlcN-PI) across the endoplasmic reticulum (ER) membrane, from the cytosolic leaflet to the luminal leaflet of the ER membrane, where it participates in the biosynthesis of glycosylphosphatidylinositol (GPI). GPI is a lipid glycoconjugate involved in post-translational modification of proteins. Can also translocate 1,2-diacyl-sn-glycero-3-phospho-(1D-myo-inositol) (phosphatidylinositol or PI), as well as several other phospholipids (1,2-diacyl-sn-glycero-3-phosphocholine, 1,2-diacyl-sn-glycero-3-phosphoethanolamine), and N-acetylglucosaminylphosphatidylinositol (GlcNAc-PI) in vitro.</text>
</comment>
<keyword evidence="17" id="KW-1185">Reference proteome</keyword>
<feature type="transmembrane region" description="Helical" evidence="15">
    <location>
        <begin position="289"/>
        <end position="310"/>
    </location>
</feature>
<evidence type="ECO:0000256" key="2">
    <source>
        <dbReference type="ARBA" id="ARBA00009310"/>
    </source>
</evidence>
<comment type="catalytic activity">
    <reaction evidence="8">
        <text>a 1,2-diacyl-sn-glycero-3-phospho-(1D-myo-inositol)(in) = a 1,2-diacyl-sn-glycero-3-phospho-(1D-myo-inositol)(out)</text>
        <dbReference type="Rhea" id="RHEA:38691"/>
        <dbReference type="ChEBI" id="CHEBI:57880"/>
    </reaction>
</comment>
<evidence type="ECO:0000256" key="14">
    <source>
        <dbReference type="ARBA" id="ARBA00093208"/>
    </source>
</evidence>
<name>A0A6Q2Z9M9_ESOLU</name>
<keyword evidence="3 15" id="KW-0812">Transmembrane</keyword>
<sequence length="536" mass="62259">MFPSCYSKPTSSNNLFKRTSITKLLLGVFVVYMLHTCWVIYGFLYIKSCDRGKGDCISSYLANRPHLQLSIFSCLKPDDSELNLIIKIDDFDIHSKFERVVNVSLPLATRNNGTLHTVVFVHKAGVSPLKDSQQVHHVAQLSSYMVPKDTLSSHVELLKKQTVTSPRIGRPVSHWRSRLTLNMMSEDFTFNRGTLPSDVWRYMRVFEEENRMIYLPLLHIDELSVRVKDMMEINGSLTQLPLTISYEGLSLRQFRFWIHMQDVTFSLKHFGFTEVNIDEIKGVLVDTNLYLLALTALVTMFHFTFEFLAFKNDISFWRKKKSMVGMSGKAVLWRCSSTIVIFLKILEERSSLLVLIPVGIGAIIELWKVKQVYKIQLQWRTSRSIFHVGKFDESERKTTQHDRQYVWFLNNAGTLNQTHKYFLIGAIFSLLYLRYKSTALYCIWNTILYMEYSVWEALAILIKPSCASHFVQAVNTFVNDTFACIFGTHPCHQLSCFRDDILFLVYLYQRRLYSTNKSKGCQYGSGHHNHRKPKAQ</sequence>
<organism evidence="16 17">
    <name type="scientific">Esox lucius</name>
    <name type="common">Northern pike</name>
    <dbReference type="NCBI Taxonomy" id="8010"/>
    <lineage>
        <taxon>Eukaryota</taxon>
        <taxon>Metazoa</taxon>
        <taxon>Chordata</taxon>
        <taxon>Craniata</taxon>
        <taxon>Vertebrata</taxon>
        <taxon>Euteleostomi</taxon>
        <taxon>Actinopterygii</taxon>
        <taxon>Neopterygii</taxon>
        <taxon>Teleostei</taxon>
        <taxon>Protacanthopterygii</taxon>
        <taxon>Esociformes</taxon>
        <taxon>Esocidae</taxon>
        <taxon>Esox</taxon>
    </lineage>
</organism>
<accession>A0A6Q2Z9M9</accession>
<proteinExistence type="inferred from homology"/>
<dbReference type="Proteomes" id="UP000265140">
    <property type="component" value="Chromosome 20"/>
</dbReference>
<evidence type="ECO:0000256" key="3">
    <source>
        <dbReference type="ARBA" id="ARBA00022692"/>
    </source>
</evidence>
<dbReference type="AlphaFoldDB" id="A0A6Q2Z9M9"/>
<reference evidence="16" key="3">
    <citation type="submission" date="2025-08" db="UniProtKB">
        <authorList>
            <consortium name="Ensembl"/>
        </authorList>
    </citation>
    <scope>IDENTIFICATION</scope>
</reference>
<dbReference type="GO" id="GO:0012505">
    <property type="term" value="C:endomembrane system"/>
    <property type="evidence" value="ECO:0007669"/>
    <property type="project" value="TreeGrafter"/>
</dbReference>
<comment type="catalytic activity">
    <reaction evidence="6">
        <text>a 1,2-diacyl-sn-glycero-3-phosphoethanolamine(in) = a 1,2-diacyl-sn-glycero-3-phosphoethanolamine(out)</text>
        <dbReference type="Rhea" id="RHEA:38895"/>
        <dbReference type="ChEBI" id="CHEBI:64612"/>
    </reaction>
</comment>
<comment type="catalytic activity">
    <reaction evidence="14">
        <text>a 6-(alpha-D-glucosaminyl)-1-(1,2-diacyl-sn-glycero-3-phospho)-1D-myo-inositol(in) = a 6-(alpha-D-glucosaminyl)-1-(1,2-diacyl-sn-glycero-3-phospho)-1D-myo-inositol(out)</text>
        <dbReference type="Rhea" id="RHEA:71491"/>
        <dbReference type="ChEBI" id="CHEBI:57997"/>
    </reaction>
</comment>
<evidence type="ECO:0000256" key="1">
    <source>
        <dbReference type="ARBA" id="ARBA00004141"/>
    </source>
</evidence>
<dbReference type="PANTHER" id="PTHR21347">
    <property type="entry name" value="CLEFT LIP AND PALATE ASSOCIATED TRANSMEMBRANE PROTEIN-RELATED"/>
    <property type="match status" value="1"/>
</dbReference>
<evidence type="ECO:0000256" key="7">
    <source>
        <dbReference type="ARBA" id="ARBA00024631"/>
    </source>
</evidence>
<gene>
    <name evidence="16" type="primary">CLPTM1L</name>
</gene>
<protein>
    <recommendedName>
        <fullName evidence="10">Lipid scramblase CLPTM1L</fullName>
    </recommendedName>
    <alternativeName>
        <fullName evidence="12">Cisplatin resistance-related protein 9</fullName>
    </alternativeName>
    <alternativeName>
        <fullName evidence="11">Cleft lip and palate transmembrane protein 1-like protein</fullName>
    </alternativeName>
</protein>
<reference evidence="16" key="2">
    <citation type="submission" date="2020-02" db="EMBL/GenBank/DDBJ databases">
        <title>Esox lucius (northern pike) genome, fEsoLuc1, primary haplotype.</title>
        <authorList>
            <person name="Myers G."/>
            <person name="Karagic N."/>
            <person name="Meyer A."/>
            <person name="Pippel M."/>
            <person name="Reichard M."/>
            <person name="Winkler S."/>
            <person name="Tracey A."/>
            <person name="Sims Y."/>
            <person name="Howe K."/>
            <person name="Rhie A."/>
            <person name="Formenti G."/>
            <person name="Durbin R."/>
            <person name="Fedrigo O."/>
            <person name="Jarvis E.D."/>
        </authorList>
    </citation>
    <scope>NUCLEOTIDE SEQUENCE [LARGE SCALE GENOMIC DNA]</scope>
</reference>
<evidence type="ECO:0000256" key="15">
    <source>
        <dbReference type="SAM" id="Phobius"/>
    </source>
</evidence>
<evidence type="ECO:0000256" key="5">
    <source>
        <dbReference type="ARBA" id="ARBA00023136"/>
    </source>
</evidence>